<dbReference type="EMBL" id="JXYA01000031">
    <property type="protein sequence ID" value="KJZ07976.1"/>
    <property type="molecule type" value="Genomic_DNA"/>
</dbReference>
<dbReference type="InterPro" id="IPR008727">
    <property type="entry name" value="PAAR_motif"/>
</dbReference>
<proteinExistence type="predicted"/>
<sequence length="103" mass="10787">MADVSIKGDKAGGEAHDASFDPGKVELLDPDRKFTVNGDPVILVDDLVMGHWDKSKQTPHPPGTVIEGSKLFTLGDKAIARVGDKTSCGALLTGGDSKLDINS</sequence>
<organism evidence="2 3">
    <name type="scientific">Pseudoalteromonas rubra</name>
    <dbReference type="NCBI Taxonomy" id="43658"/>
    <lineage>
        <taxon>Bacteria</taxon>
        <taxon>Pseudomonadati</taxon>
        <taxon>Pseudomonadota</taxon>
        <taxon>Gammaproteobacteria</taxon>
        <taxon>Alteromonadales</taxon>
        <taxon>Pseudoalteromonadaceae</taxon>
        <taxon>Pseudoalteromonas</taxon>
    </lineage>
</organism>
<feature type="region of interest" description="Disordered" evidence="1">
    <location>
        <begin position="1"/>
        <end position="24"/>
    </location>
</feature>
<dbReference type="AlphaFoldDB" id="A0A0F4QK27"/>
<dbReference type="Pfam" id="PF05488">
    <property type="entry name" value="PAAR_motif"/>
    <property type="match status" value="1"/>
</dbReference>
<dbReference type="RefSeq" id="WP_046005614.1">
    <property type="nucleotide sequence ID" value="NZ_JXYA01000031.1"/>
</dbReference>
<protein>
    <recommendedName>
        <fullName evidence="4">PAAR domain-containing protein</fullName>
    </recommendedName>
</protein>
<reference evidence="2 3" key="1">
    <citation type="journal article" date="2015" name="BMC Genomics">
        <title>Genome mining reveals unlocked bioactive potential of marine Gram-negative bacteria.</title>
        <authorList>
            <person name="Machado H."/>
            <person name="Sonnenschein E.C."/>
            <person name="Melchiorsen J."/>
            <person name="Gram L."/>
        </authorList>
    </citation>
    <scope>NUCLEOTIDE SEQUENCE [LARGE SCALE GENOMIC DNA]</scope>
    <source>
        <strain evidence="2 3">S2471</strain>
    </source>
</reference>
<dbReference type="OrthoDB" id="6301130at2"/>
<evidence type="ECO:0000313" key="3">
    <source>
        <dbReference type="Proteomes" id="UP000033452"/>
    </source>
</evidence>
<dbReference type="Gene3D" id="2.60.200.60">
    <property type="match status" value="1"/>
</dbReference>
<comment type="caution">
    <text evidence="2">The sequence shown here is derived from an EMBL/GenBank/DDBJ whole genome shotgun (WGS) entry which is preliminary data.</text>
</comment>
<evidence type="ECO:0008006" key="4">
    <source>
        <dbReference type="Google" id="ProtNLM"/>
    </source>
</evidence>
<name>A0A0F4QK27_9GAMM</name>
<gene>
    <name evidence="2" type="ORF">TW77_14085</name>
</gene>
<keyword evidence="3" id="KW-1185">Reference proteome</keyword>
<dbReference type="Proteomes" id="UP000033452">
    <property type="component" value="Unassembled WGS sequence"/>
</dbReference>
<dbReference type="PATRIC" id="fig|43658.5.peg.2977"/>
<evidence type="ECO:0000256" key="1">
    <source>
        <dbReference type="SAM" id="MobiDB-lite"/>
    </source>
</evidence>
<evidence type="ECO:0000313" key="2">
    <source>
        <dbReference type="EMBL" id="KJZ07976.1"/>
    </source>
</evidence>
<accession>A0A0F4QK27</accession>